<protein>
    <submittedName>
        <fullName evidence="2">Uncharacterized protein</fullName>
    </submittedName>
</protein>
<dbReference type="Pfam" id="PF19613">
    <property type="entry name" value="DUF6118"/>
    <property type="match status" value="1"/>
</dbReference>
<comment type="caution">
    <text evidence="2">The sequence shown here is derived from an EMBL/GenBank/DDBJ whole genome shotgun (WGS) entry which is preliminary data.</text>
</comment>
<reference evidence="2 3" key="1">
    <citation type="journal article" date="2014" name="Nature">
        <title>Sequential evolution of bacterial morphology by co-option of a developmental regulator.</title>
        <authorList>
            <person name="Jiang C."/>
            <person name="Brown P.J."/>
            <person name="Ducret A."/>
            <person name="Brun Y.V."/>
        </authorList>
    </citation>
    <scope>NUCLEOTIDE SEQUENCE [LARGE SCALE GENOMIC DNA]</scope>
    <source>
        <strain evidence="2 3">DSM 16100</strain>
    </source>
</reference>
<evidence type="ECO:0000313" key="2">
    <source>
        <dbReference type="EMBL" id="ESQ89963.1"/>
    </source>
</evidence>
<dbReference type="EMBL" id="AWGB01000027">
    <property type="protein sequence ID" value="ESQ89963.1"/>
    <property type="molecule type" value="Genomic_DNA"/>
</dbReference>
<dbReference type="eggNOG" id="ENOG50332KT">
    <property type="taxonomic scope" value="Bacteria"/>
</dbReference>
<dbReference type="InterPro" id="IPR046121">
    <property type="entry name" value="DUF6118"/>
</dbReference>
<keyword evidence="1" id="KW-1133">Transmembrane helix</keyword>
<dbReference type="PATRIC" id="fig|1121022.4.peg.2689"/>
<dbReference type="OrthoDB" id="7277275at2"/>
<dbReference type="Proteomes" id="UP000017837">
    <property type="component" value="Unassembled WGS sequence"/>
</dbReference>
<dbReference type="RefSeq" id="WP_018083804.1">
    <property type="nucleotide sequence ID" value="NZ_AQWM01000045.1"/>
</dbReference>
<keyword evidence="1" id="KW-0812">Transmembrane</keyword>
<name>V4RF01_9CAUL</name>
<organism evidence="2 3">
    <name type="scientific">Asticcacaulis benevestitus DSM 16100 = ATCC BAA-896</name>
    <dbReference type="NCBI Taxonomy" id="1121022"/>
    <lineage>
        <taxon>Bacteria</taxon>
        <taxon>Pseudomonadati</taxon>
        <taxon>Pseudomonadota</taxon>
        <taxon>Alphaproteobacteria</taxon>
        <taxon>Caulobacterales</taxon>
        <taxon>Caulobacteraceae</taxon>
        <taxon>Asticcacaulis</taxon>
    </lineage>
</organism>
<evidence type="ECO:0000313" key="3">
    <source>
        <dbReference type="Proteomes" id="UP000017837"/>
    </source>
</evidence>
<keyword evidence="1" id="KW-0472">Membrane</keyword>
<feature type="transmembrane region" description="Helical" evidence="1">
    <location>
        <begin position="141"/>
        <end position="160"/>
    </location>
</feature>
<accession>V4RF01</accession>
<dbReference type="AlphaFoldDB" id="V4RF01"/>
<gene>
    <name evidence="2" type="ORF">ABENE_13235</name>
</gene>
<keyword evidence="3" id="KW-1185">Reference proteome</keyword>
<evidence type="ECO:0000256" key="1">
    <source>
        <dbReference type="SAM" id="Phobius"/>
    </source>
</evidence>
<sequence>MVDEMAPVGGENDVDEAAKAFEALRKSIDRRNTATTTELKTIRKGVEALFDQIEALQAKPDFAADLAQLKQIGVVVAKRLEALEASPALKQGINAFERAGTDLVKASAQACDQKAQRFDYAASALERITRNINDRHIYRRYVAVAGGAGMVVGALLLLFLPRLLPFDADSHVAAAVMGKPRWEAGAAIMYATDAAEWQAVMANAQLGVENEAGLAQCRLAALRTGQTQRCAVKVRPDHG</sequence>
<proteinExistence type="predicted"/>